<evidence type="ECO:0000313" key="3">
    <source>
        <dbReference type="Proteomes" id="UP001629745"/>
    </source>
</evidence>
<dbReference type="EMBL" id="JBDLNV010000002">
    <property type="protein sequence ID" value="MFM1722566.1"/>
    <property type="molecule type" value="Genomic_DNA"/>
</dbReference>
<reference evidence="2 3" key="1">
    <citation type="submission" date="2023-11" db="EMBL/GenBank/DDBJ databases">
        <authorList>
            <person name="Val-Calvo J."/>
            <person name="Scortti M."/>
            <person name="Vazquez-Boland J."/>
        </authorList>
    </citation>
    <scope>NUCLEOTIDE SEQUENCE [LARGE SCALE GENOMIC DNA]</scope>
    <source>
        <strain evidence="2 3">PAM 2766</strain>
    </source>
</reference>
<protein>
    <submittedName>
        <fullName evidence="2">Uncharacterized protein</fullName>
    </submittedName>
</protein>
<keyword evidence="1" id="KW-0472">Membrane</keyword>
<dbReference type="Proteomes" id="UP001629745">
    <property type="component" value="Unassembled WGS sequence"/>
</dbReference>
<sequence>MSWLWIALSVWIVVALGASVLIGRGIRRADREELGSTMDWDFATVTAEEAHPRDTRP</sequence>
<keyword evidence="1" id="KW-0812">Transmembrane</keyword>
<evidence type="ECO:0000256" key="1">
    <source>
        <dbReference type="SAM" id="Phobius"/>
    </source>
</evidence>
<name>A0ABW9FAK2_9NOCA</name>
<comment type="caution">
    <text evidence="2">The sequence shown here is derived from an EMBL/GenBank/DDBJ whole genome shotgun (WGS) entry which is preliminary data.</text>
</comment>
<keyword evidence="1" id="KW-1133">Transmembrane helix</keyword>
<accession>A0ABW9FAK2</accession>
<feature type="transmembrane region" description="Helical" evidence="1">
    <location>
        <begin position="6"/>
        <end position="26"/>
    </location>
</feature>
<organism evidence="2 3">
    <name type="scientific">Rhodococcus parequi</name>
    <dbReference type="NCBI Taxonomy" id="3137122"/>
    <lineage>
        <taxon>Bacteria</taxon>
        <taxon>Bacillati</taxon>
        <taxon>Actinomycetota</taxon>
        <taxon>Actinomycetes</taxon>
        <taxon>Mycobacteriales</taxon>
        <taxon>Nocardiaceae</taxon>
        <taxon>Rhodococcus</taxon>
    </lineage>
</organism>
<proteinExistence type="predicted"/>
<dbReference type="RefSeq" id="WP_420163162.1">
    <property type="nucleotide sequence ID" value="NZ_JBDLNV010000002.1"/>
</dbReference>
<evidence type="ECO:0000313" key="2">
    <source>
        <dbReference type="EMBL" id="MFM1722566.1"/>
    </source>
</evidence>
<keyword evidence="3" id="KW-1185">Reference proteome</keyword>
<gene>
    <name evidence="2" type="ORF">ABEU20_001122</name>
</gene>